<dbReference type="NCBIfam" id="NF037997">
    <property type="entry name" value="Na_Pi_symport"/>
    <property type="match status" value="1"/>
</dbReference>
<evidence type="ECO:0000256" key="5">
    <source>
        <dbReference type="ARBA" id="ARBA00023136"/>
    </source>
</evidence>
<keyword evidence="3 6" id="KW-0812">Transmembrane</keyword>
<comment type="subcellular location">
    <subcellularLocation>
        <location evidence="1">Cell membrane</location>
        <topology evidence="1">Multi-pass membrane protein</topology>
    </subcellularLocation>
</comment>
<feature type="transmembrane region" description="Helical" evidence="6">
    <location>
        <begin position="6"/>
        <end position="25"/>
    </location>
</feature>
<dbReference type="Proteomes" id="UP000005139">
    <property type="component" value="Unassembled WGS sequence"/>
</dbReference>
<dbReference type="PANTHER" id="PTHR10010:SF46">
    <property type="entry name" value="SODIUM-DEPENDENT PHOSPHATE TRANSPORT PROTEIN 2B"/>
    <property type="match status" value="1"/>
</dbReference>
<feature type="transmembrane region" description="Helical" evidence="6">
    <location>
        <begin position="171"/>
        <end position="198"/>
    </location>
</feature>
<organism evidence="7 8">
    <name type="scientific">Thermosinus carboxydivorans Nor1</name>
    <dbReference type="NCBI Taxonomy" id="401526"/>
    <lineage>
        <taxon>Bacteria</taxon>
        <taxon>Bacillati</taxon>
        <taxon>Bacillota</taxon>
        <taxon>Negativicutes</taxon>
        <taxon>Selenomonadales</taxon>
        <taxon>Sporomusaceae</taxon>
        <taxon>Thermosinus</taxon>
    </lineage>
</organism>
<dbReference type="EMBL" id="AAWL01000006">
    <property type="protein sequence ID" value="EAX47896.1"/>
    <property type="molecule type" value="Genomic_DNA"/>
</dbReference>
<dbReference type="eggNOG" id="COG1283">
    <property type="taxonomic scope" value="Bacteria"/>
</dbReference>
<evidence type="ECO:0000313" key="7">
    <source>
        <dbReference type="EMBL" id="EAX47896.1"/>
    </source>
</evidence>
<keyword evidence="5 6" id="KW-0472">Membrane</keyword>
<evidence type="ECO:0000256" key="1">
    <source>
        <dbReference type="ARBA" id="ARBA00004651"/>
    </source>
</evidence>
<feature type="transmembrane region" description="Helical" evidence="6">
    <location>
        <begin position="78"/>
        <end position="100"/>
    </location>
</feature>
<evidence type="ECO:0000256" key="6">
    <source>
        <dbReference type="SAM" id="Phobius"/>
    </source>
</evidence>
<dbReference type="PANTHER" id="PTHR10010">
    <property type="entry name" value="SOLUTE CARRIER FAMILY 34 SODIUM PHOSPHATE , MEMBER 2-RELATED"/>
    <property type="match status" value="1"/>
</dbReference>
<accession>A1HQ47</accession>
<feature type="transmembrane region" description="Helical" evidence="6">
    <location>
        <begin position="242"/>
        <end position="266"/>
    </location>
</feature>
<evidence type="ECO:0000313" key="8">
    <source>
        <dbReference type="Proteomes" id="UP000005139"/>
    </source>
</evidence>
<dbReference type="OrthoDB" id="9763003at2"/>
<evidence type="ECO:0000256" key="3">
    <source>
        <dbReference type="ARBA" id="ARBA00022692"/>
    </source>
</evidence>
<dbReference type="GO" id="GO:0044341">
    <property type="term" value="P:sodium-dependent phosphate transport"/>
    <property type="evidence" value="ECO:0007669"/>
    <property type="project" value="InterPro"/>
</dbReference>
<dbReference type="InterPro" id="IPR003841">
    <property type="entry name" value="Na/Pi_transpt"/>
</dbReference>
<proteinExistence type="predicted"/>
<keyword evidence="4 6" id="KW-1133">Transmembrane helix</keyword>
<evidence type="ECO:0000256" key="4">
    <source>
        <dbReference type="ARBA" id="ARBA00022989"/>
    </source>
</evidence>
<evidence type="ECO:0000256" key="2">
    <source>
        <dbReference type="ARBA" id="ARBA00022475"/>
    </source>
</evidence>
<feature type="transmembrane region" description="Helical" evidence="6">
    <location>
        <begin position="46"/>
        <end position="72"/>
    </location>
</feature>
<reference evidence="7 8" key="1">
    <citation type="submission" date="2007-01" db="EMBL/GenBank/DDBJ databases">
        <title>Annotation of the draft genome assembly of Thermosinus carboxydivorans Nor1.</title>
        <authorList>
            <consortium name="US DOE Joint Genome Institute (JGI-ORNL)"/>
            <person name="Larimer F."/>
            <person name="Land M."/>
            <person name="Hauser L."/>
        </authorList>
    </citation>
    <scope>NUCLEOTIDE SEQUENCE [LARGE SCALE GENOMIC DNA]</scope>
    <source>
        <strain evidence="7 8">Nor1</strain>
    </source>
</reference>
<dbReference type="Pfam" id="PF02690">
    <property type="entry name" value="Na_Pi_cotrans"/>
    <property type="match status" value="2"/>
</dbReference>
<dbReference type="RefSeq" id="WP_007289156.1">
    <property type="nucleotide sequence ID" value="NZ_AAWL01000006.1"/>
</dbReference>
<keyword evidence="2" id="KW-1003">Cell membrane</keyword>
<gene>
    <name evidence="7" type="ORF">TcarDRAFT_1585</name>
</gene>
<feature type="transmembrane region" description="Helical" evidence="6">
    <location>
        <begin position="129"/>
        <end position="150"/>
    </location>
</feature>
<reference evidence="7 8" key="2">
    <citation type="submission" date="2007-01" db="EMBL/GenBank/DDBJ databases">
        <title>Sequencing of the draft genome and assembly of Thermosinus carboxydivorans Nor1.</title>
        <authorList>
            <consortium name="US DOE Joint Genome Institute (JGI-PGF)"/>
            <person name="Copeland A."/>
            <person name="Lucas S."/>
            <person name="Lapidus A."/>
            <person name="Barry K."/>
            <person name="Glavina del Rio T."/>
            <person name="Dalin E."/>
            <person name="Tice H."/>
            <person name="Bruce D."/>
            <person name="Pitluck S."/>
            <person name="Richardson P."/>
        </authorList>
    </citation>
    <scope>NUCLEOTIDE SEQUENCE [LARGE SCALE GENOMIC DNA]</scope>
    <source>
        <strain evidence="7 8">Nor1</strain>
    </source>
</reference>
<feature type="transmembrane region" description="Helical" evidence="6">
    <location>
        <begin position="272"/>
        <end position="293"/>
    </location>
</feature>
<keyword evidence="8" id="KW-1185">Reference proteome</keyword>
<comment type="caution">
    <text evidence="7">The sequence shown here is derived from an EMBL/GenBank/DDBJ whole genome shotgun (WGS) entry which is preliminary data.</text>
</comment>
<dbReference type="GO" id="GO:0005436">
    <property type="term" value="F:sodium:phosphate symporter activity"/>
    <property type="evidence" value="ECO:0007669"/>
    <property type="project" value="InterPro"/>
</dbReference>
<feature type="transmembrane region" description="Helical" evidence="6">
    <location>
        <begin position="107"/>
        <end position="123"/>
    </location>
</feature>
<dbReference type="AlphaFoldDB" id="A1HQ47"/>
<protein>
    <submittedName>
        <fullName evidence="7">Na+/Pi-cotransporter</fullName>
    </submittedName>
</protein>
<feature type="transmembrane region" description="Helical" evidence="6">
    <location>
        <begin position="210"/>
        <end position="230"/>
    </location>
</feature>
<sequence>MYILIVMFAGVGMLVGGIFLMRFGLKRLLWRRFQRLLQSMTVTAWRGLLVGTAAAALMQSSTAVSLVTIGLVSAEYLTFYQGLGIILGANIGTCSTVQLLTISLPDHYFLPLLVLSLIMAVFSQKLRYVSLAVAGLASMFIGLSLISDLIGQLPQIETIIDYLTKERSNPLYGIMGGIILTFLFQSSSAATGALMVLAADGIIDLTTAAYVVYGNNIGSCLSSVIVGSAAPLAAKRVAAAHIILNVAGALIFLPLTELLTSVAAWITADFGAQVAMVHTLFNIISSLAVLPFIRQFSRLIAALVPGRG</sequence>
<dbReference type="GO" id="GO:0005886">
    <property type="term" value="C:plasma membrane"/>
    <property type="evidence" value="ECO:0007669"/>
    <property type="project" value="UniProtKB-SubCell"/>
</dbReference>
<name>A1HQ47_9FIRM</name>